<dbReference type="AlphaFoldDB" id="A0A5S4ZUJ4"/>
<dbReference type="PANTHER" id="PTHR42730">
    <property type="entry name" value="2-OXOGLUTARATE SYNTHASE SUBUNIT KORC"/>
    <property type="match status" value="1"/>
</dbReference>
<sequence length="186" mass="20078">MKRWQILLCGSGGQGLGLAGKILATAALYDGLYAVQSQSYGARARGGYSASGVVINNRNIYFPLIEQPNLLLVLTEEAYQKNVTPGHDVEHIIFDSDYVPLAPGQQKYGLPLARWAGELDNPKGVAILSLGVITALFGLVTPENVERAIAENIAPALLEANLRCYRKGMEVGGSEKYTFSPLKNLN</sequence>
<dbReference type="InterPro" id="IPR002869">
    <property type="entry name" value="Pyrv_flavodox_OxRed_cen"/>
</dbReference>
<comment type="caution">
    <text evidence="3">The sequence shown here is derived from an EMBL/GenBank/DDBJ whole genome shotgun (WGS) entry which is preliminary data.</text>
</comment>
<protein>
    <submittedName>
        <fullName evidence="3">2-oxoglutarate ferredoxin oxidoreductase subunit gamma</fullName>
    </submittedName>
</protein>
<evidence type="ECO:0000313" key="4">
    <source>
        <dbReference type="Proteomes" id="UP000323166"/>
    </source>
</evidence>
<evidence type="ECO:0000313" key="3">
    <source>
        <dbReference type="EMBL" id="TYO96472.1"/>
    </source>
</evidence>
<reference evidence="3 4" key="1">
    <citation type="submission" date="2019-07" db="EMBL/GenBank/DDBJ databases">
        <title>Genomic Encyclopedia of Type Strains, Phase I: the one thousand microbial genomes (KMG-I) project.</title>
        <authorList>
            <person name="Kyrpides N."/>
        </authorList>
    </citation>
    <scope>NUCLEOTIDE SEQUENCE [LARGE SCALE GENOMIC DNA]</scope>
    <source>
        <strain evidence="3 4">DSM 6562</strain>
    </source>
</reference>
<evidence type="ECO:0000256" key="1">
    <source>
        <dbReference type="ARBA" id="ARBA00023002"/>
    </source>
</evidence>
<dbReference type="Proteomes" id="UP000323166">
    <property type="component" value="Unassembled WGS sequence"/>
</dbReference>
<dbReference type="RefSeq" id="WP_166510983.1">
    <property type="nucleotide sequence ID" value="NZ_VNHM01000004.1"/>
</dbReference>
<dbReference type="SUPFAM" id="SSF53323">
    <property type="entry name" value="Pyruvate-ferredoxin oxidoreductase, PFOR, domain III"/>
    <property type="match status" value="1"/>
</dbReference>
<accession>A0A5S4ZUJ4</accession>
<proteinExistence type="predicted"/>
<dbReference type="InterPro" id="IPR052554">
    <property type="entry name" value="2-oxoglutarate_synth_KorC"/>
</dbReference>
<gene>
    <name evidence="3" type="ORF">LX24_00939</name>
</gene>
<evidence type="ECO:0000259" key="2">
    <source>
        <dbReference type="Pfam" id="PF01558"/>
    </source>
</evidence>
<feature type="domain" description="Pyruvate/ketoisovalerate oxidoreductase catalytic" evidence="2">
    <location>
        <begin position="12"/>
        <end position="170"/>
    </location>
</feature>
<dbReference type="EMBL" id="VNHM01000004">
    <property type="protein sequence ID" value="TYO96472.1"/>
    <property type="molecule type" value="Genomic_DNA"/>
</dbReference>
<dbReference type="Pfam" id="PF01558">
    <property type="entry name" value="POR"/>
    <property type="match status" value="1"/>
</dbReference>
<dbReference type="PANTHER" id="PTHR42730:SF1">
    <property type="entry name" value="2-OXOGLUTARATE SYNTHASE SUBUNIT KORC"/>
    <property type="match status" value="1"/>
</dbReference>
<keyword evidence="4" id="KW-1185">Reference proteome</keyword>
<dbReference type="Gene3D" id="3.40.920.10">
    <property type="entry name" value="Pyruvate-ferredoxin oxidoreductase, PFOR, domain III"/>
    <property type="match status" value="1"/>
</dbReference>
<dbReference type="GO" id="GO:0016903">
    <property type="term" value="F:oxidoreductase activity, acting on the aldehyde or oxo group of donors"/>
    <property type="evidence" value="ECO:0007669"/>
    <property type="project" value="InterPro"/>
</dbReference>
<organism evidence="3 4">
    <name type="scientific">Desulfallas thermosapovorans DSM 6562</name>
    <dbReference type="NCBI Taxonomy" id="1121431"/>
    <lineage>
        <taxon>Bacteria</taxon>
        <taxon>Bacillati</taxon>
        <taxon>Bacillota</taxon>
        <taxon>Clostridia</taxon>
        <taxon>Eubacteriales</taxon>
        <taxon>Desulfallaceae</taxon>
        <taxon>Desulfallas</taxon>
    </lineage>
</organism>
<keyword evidence="1" id="KW-0560">Oxidoreductase</keyword>
<name>A0A5S4ZUJ4_9FIRM</name>
<dbReference type="InterPro" id="IPR019752">
    <property type="entry name" value="Pyrv/ketoisovalerate_OxRed_cat"/>
</dbReference>